<dbReference type="Proteomes" id="UP000094329">
    <property type="component" value="Unassembled WGS sequence"/>
</dbReference>
<proteinExistence type="predicted"/>
<organism evidence="2 3">
    <name type="scientific">Piscirickettsia litoralis</name>
    <dbReference type="NCBI Taxonomy" id="1891921"/>
    <lineage>
        <taxon>Bacteria</taxon>
        <taxon>Pseudomonadati</taxon>
        <taxon>Pseudomonadota</taxon>
        <taxon>Gammaproteobacteria</taxon>
        <taxon>Thiotrichales</taxon>
        <taxon>Piscirickettsiaceae</taxon>
        <taxon>Piscirickettsia</taxon>
    </lineage>
</organism>
<dbReference type="EMBL" id="MDTU01000001">
    <property type="protein sequence ID" value="ODN43461.1"/>
    <property type="molecule type" value="Genomic_DNA"/>
</dbReference>
<evidence type="ECO:0000313" key="2">
    <source>
        <dbReference type="EMBL" id="ODN43461.1"/>
    </source>
</evidence>
<dbReference type="PROSITE" id="PS50112">
    <property type="entry name" value="PAS"/>
    <property type="match status" value="1"/>
</dbReference>
<sequence length="269" mass="31005">MDNLFTTYFITNLHGEITFVDDSFLELMDVKRDEVIGNRLGKYVTFPFGTVKGINDNISLFLGMKKEISREGIIFNNNVFAVATIHKYPHIDNGKVIGVIYKTNANLDQFAKNSCLNILDGGTYKGLYFYKTDIKLLMILAQFENIKAKDIAKCFNLKTKTVYMYKNSLIQKIKAVNENETVCYNEVLRHILLNGFYVNYDNRYICLPLAELSLYSRIPFKALKKTILNLRLPKNEEEVMGKKNKAACLPPSEEMLSIHQSHQTHQKYL</sequence>
<protein>
    <recommendedName>
        <fullName evidence="1">PAS domain-containing protein</fullName>
    </recommendedName>
</protein>
<name>A0ABX3A701_9GAMM</name>
<evidence type="ECO:0000313" key="3">
    <source>
        <dbReference type="Proteomes" id="UP000094329"/>
    </source>
</evidence>
<keyword evidence="3" id="KW-1185">Reference proteome</keyword>
<accession>A0ABX3A701</accession>
<reference evidence="2 3" key="1">
    <citation type="submission" date="2016-08" db="EMBL/GenBank/DDBJ databases">
        <title>Draft genome sequence of Candidatus Piscirickettsia litoralis, from seawater.</title>
        <authorList>
            <person name="Wan X."/>
            <person name="Lee A.J."/>
            <person name="Hou S."/>
            <person name="Donachie S.P."/>
        </authorList>
    </citation>
    <scope>NUCLEOTIDE SEQUENCE [LARGE SCALE GENOMIC DNA]</scope>
    <source>
        <strain evidence="2 3">Y2</strain>
    </source>
</reference>
<dbReference type="InterPro" id="IPR000014">
    <property type="entry name" value="PAS"/>
</dbReference>
<comment type="caution">
    <text evidence="2">The sequence shown here is derived from an EMBL/GenBank/DDBJ whole genome shotgun (WGS) entry which is preliminary data.</text>
</comment>
<evidence type="ECO:0000259" key="1">
    <source>
        <dbReference type="PROSITE" id="PS50112"/>
    </source>
</evidence>
<feature type="domain" description="PAS" evidence="1">
    <location>
        <begin position="1"/>
        <end position="38"/>
    </location>
</feature>
<dbReference type="CDD" id="cd00130">
    <property type="entry name" value="PAS"/>
    <property type="match status" value="1"/>
</dbReference>
<gene>
    <name evidence="2" type="ORF">BGC07_11690</name>
</gene>